<comment type="similarity">
    <text evidence="1 5">Belongs to the methyltransferase superfamily. METTL16/RlmF family.</text>
</comment>
<feature type="binding site" evidence="6">
    <location>
        <position position="136"/>
    </location>
    <ligand>
        <name>S-adenosyl-L-methionine</name>
        <dbReference type="ChEBI" id="CHEBI:59789"/>
    </ligand>
</feature>
<dbReference type="SUPFAM" id="SSF53335">
    <property type="entry name" value="S-adenosyl-L-methionine-dependent methyltransferases"/>
    <property type="match status" value="1"/>
</dbReference>
<dbReference type="AlphaFoldDB" id="A0A9P3HLG1"/>
<reference evidence="8" key="2">
    <citation type="journal article" date="2022" name="Microbiol. Resour. Announc.">
        <title>Whole-Genome Sequence of Entomortierella parvispora E1425, a Mucoromycotan Fungus Associated with Burkholderiaceae-Related Endosymbiotic Bacteria.</title>
        <authorList>
            <person name="Herlambang A."/>
            <person name="Guo Y."/>
            <person name="Takashima Y."/>
            <person name="Narisawa K."/>
            <person name="Ohta H."/>
            <person name="Nishizawa T."/>
        </authorList>
    </citation>
    <scope>NUCLEOTIDE SEQUENCE</scope>
    <source>
        <strain evidence="8">E1425</strain>
    </source>
</reference>
<dbReference type="Gene3D" id="3.40.50.150">
    <property type="entry name" value="Vaccinia Virus protein VP39"/>
    <property type="match status" value="1"/>
</dbReference>
<protein>
    <recommendedName>
        <fullName evidence="5">U6 small nuclear RNA (adenine-(43)-N(6))-methyltransferase</fullName>
        <ecNumber evidence="5">2.1.1.-</ecNumber>
    </recommendedName>
</protein>
<sequence length="457" mass="51193">MHPSNPYFNNPPDFLSLAGLYPSLEPYVMVHVSQEKSDGDPEVLPRGSINFRDPEALRELTYCLLKRDFSIDLDIPLDSLCPTIPNRMNYICWIEDLLHNDSKREITGIDIGTGASCIYPLLGCVRNKNWRMIGTDINDRSISFASKNVSRNKLQEVVTILKNPSDKIFPDALFDEPLKSYSFCMCNPPFYEDEQDIQESADAKDDKPSALCLGTPNEMITAGGDAQFVIKMVDESVELKARIQWYTSMLGKRSSVDKVVEHLKKNKILNYTLTTFRQGRTNRWAVAWSFGDERAPWASMQQTSTKLAKLSAPKTKLSFENIGISVEMAIDRICSLLDQLTVKHSSPKVRSVILAEVTRNTWSRAARRAIARVAQESQDGDSSSSTKVEAPVLMEVEIRISEGTNSSTAPSPSSSSLPPSTPNAACAVEMTWTLGQDRNLFESFFLHLRTKSTDDKK</sequence>
<dbReference type="GO" id="GO:0008168">
    <property type="term" value="F:methyltransferase activity"/>
    <property type="evidence" value="ECO:0007669"/>
    <property type="project" value="UniProtKB-UniRule"/>
</dbReference>
<gene>
    <name evidence="8" type="ORF">EMPS_11304</name>
</gene>
<organism evidence="8 9">
    <name type="scientific">Entomortierella parvispora</name>
    <dbReference type="NCBI Taxonomy" id="205924"/>
    <lineage>
        <taxon>Eukaryota</taxon>
        <taxon>Fungi</taxon>
        <taxon>Fungi incertae sedis</taxon>
        <taxon>Mucoromycota</taxon>
        <taxon>Mortierellomycotina</taxon>
        <taxon>Mortierellomycetes</taxon>
        <taxon>Mortierellales</taxon>
        <taxon>Mortierellaceae</taxon>
        <taxon>Entomortierella</taxon>
    </lineage>
</organism>
<name>A0A9P3HLG1_9FUNG</name>
<dbReference type="Proteomes" id="UP000827284">
    <property type="component" value="Unassembled WGS sequence"/>
</dbReference>
<proteinExistence type="inferred from homology"/>
<evidence type="ECO:0000256" key="3">
    <source>
        <dbReference type="ARBA" id="ARBA00022679"/>
    </source>
</evidence>
<dbReference type="PIRSF" id="PIRSF037350">
    <property type="entry name" value="Mtase_ZK1128_prd"/>
    <property type="match status" value="1"/>
</dbReference>
<dbReference type="GO" id="GO:0005634">
    <property type="term" value="C:nucleus"/>
    <property type="evidence" value="ECO:0007669"/>
    <property type="project" value="TreeGrafter"/>
</dbReference>
<feature type="binding site" evidence="6">
    <location>
        <position position="187"/>
    </location>
    <ligand>
        <name>S-adenosyl-L-methionine</name>
        <dbReference type="ChEBI" id="CHEBI:59789"/>
    </ligand>
</feature>
<evidence type="ECO:0000256" key="7">
    <source>
        <dbReference type="SAM" id="MobiDB-lite"/>
    </source>
</evidence>
<dbReference type="EMBL" id="BQFW01000015">
    <property type="protein sequence ID" value="GJJ78945.1"/>
    <property type="molecule type" value="Genomic_DNA"/>
</dbReference>
<evidence type="ECO:0000256" key="4">
    <source>
        <dbReference type="ARBA" id="ARBA00022691"/>
    </source>
</evidence>
<dbReference type="EC" id="2.1.1.-" evidence="5"/>
<feature type="compositionally biased region" description="Low complexity" evidence="7">
    <location>
        <begin position="404"/>
        <end position="422"/>
    </location>
</feature>
<dbReference type="GO" id="GO:0070475">
    <property type="term" value="P:rRNA base methylation"/>
    <property type="evidence" value="ECO:0007669"/>
    <property type="project" value="TreeGrafter"/>
</dbReference>
<dbReference type="PANTHER" id="PTHR13393:SF0">
    <property type="entry name" value="RNA N6-ADENOSINE-METHYLTRANSFERASE METTL16"/>
    <property type="match status" value="1"/>
</dbReference>
<keyword evidence="2 5" id="KW-0489">Methyltransferase</keyword>
<dbReference type="InterPro" id="IPR017182">
    <property type="entry name" value="METTL16/PsiM"/>
</dbReference>
<evidence type="ECO:0000313" key="9">
    <source>
        <dbReference type="Proteomes" id="UP000827284"/>
    </source>
</evidence>
<evidence type="ECO:0000313" key="8">
    <source>
        <dbReference type="EMBL" id="GJJ78945.1"/>
    </source>
</evidence>
<evidence type="ECO:0000256" key="1">
    <source>
        <dbReference type="ARBA" id="ARBA00005878"/>
    </source>
</evidence>
<dbReference type="Pfam" id="PF05971">
    <property type="entry name" value="Methyltransf_10"/>
    <property type="match status" value="1"/>
</dbReference>
<dbReference type="InterPro" id="IPR029063">
    <property type="entry name" value="SAM-dependent_MTases_sf"/>
</dbReference>
<reference evidence="8" key="1">
    <citation type="submission" date="2021-11" db="EMBL/GenBank/DDBJ databases">
        <authorList>
            <person name="Herlambang A."/>
            <person name="Guo Y."/>
            <person name="Takashima Y."/>
            <person name="Nishizawa T."/>
        </authorList>
    </citation>
    <scope>NUCLEOTIDE SEQUENCE</scope>
    <source>
        <strain evidence="8">E1425</strain>
    </source>
</reference>
<keyword evidence="9" id="KW-1185">Reference proteome</keyword>
<accession>A0A9P3HLG1</accession>
<feature type="binding site" evidence="6">
    <location>
        <position position="87"/>
    </location>
    <ligand>
        <name>S-adenosyl-L-methionine</name>
        <dbReference type="ChEBI" id="CHEBI:59789"/>
    </ligand>
</feature>
<evidence type="ECO:0000256" key="6">
    <source>
        <dbReference type="PIRSR" id="PIRSR037350-1"/>
    </source>
</evidence>
<comment type="caution">
    <text evidence="8">The sequence shown here is derived from an EMBL/GenBank/DDBJ whole genome shotgun (WGS) entry which is preliminary data.</text>
</comment>
<dbReference type="PANTHER" id="PTHR13393">
    <property type="entry name" value="SAM-DEPENDENT METHYLTRANSFERASE"/>
    <property type="match status" value="1"/>
</dbReference>
<evidence type="ECO:0000256" key="5">
    <source>
        <dbReference type="PIRNR" id="PIRNR037350"/>
    </source>
</evidence>
<feature type="region of interest" description="Disordered" evidence="7">
    <location>
        <begin position="402"/>
        <end position="422"/>
    </location>
</feature>
<dbReference type="CDD" id="cd02440">
    <property type="entry name" value="AdoMet_MTases"/>
    <property type="match status" value="1"/>
</dbReference>
<evidence type="ECO:0000256" key="2">
    <source>
        <dbReference type="ARBA" id="ARBA00022603"/>
    </source>
</evidence>
<feature type="binding site" evidence="6">
    <location>
        <position position="112"/>
    </location>
    <ligand>
        <name>S-adenosyl-L-methionine</name>
        <dbReference type="ChEBI" id="CHEBI:59789"/>
    </ligand>
</feature>
<dbReference type="InterPro" id="IPR010286">
    <property type="entry name" value="METTL16/RlmF"/>
</dbReference>
<keyword evidence="4 6" id="KW-0949">S-adenosyl-L-methionine</keyword>
<dbReference type="OrthoDB" id="514248at2759"/>
<keyword evidence="3 5" id="KW-0808">Transferase</keyword>